<protein>
    <recommendedName>
        <fullName evidence="5">MORN repeat-containing protein 5</fullName>
    </recommendedName>
</protein>
<dbReference type="AlphaFoldDB" id="A0A0G4G1C2"/>
<evidence type="ECO:0000256" key="2">
    <source>
        <dbReference type="SAM" id="MobiDB-lite"/>
    </source>
</evidence>
<dbReference type="InterPro" id="IPR003409">
    <property type="entry name" value="MORN"/>
</dbReference>
<sequence length="510" mass="56210">MVFSLIDSIRQHQLAHRTVCYLVISLWFFRAIDNHNLYFLNTFPEGPRNILTRTTTASSLVYDENQIVVGDSERGGSGDASSSRSRDIDVASQHTQRRDWFAAPFHQCMMADSPKASQQRKSRQASQPSDRPGRPSVRTRPREESRADDAASSAPPSEESQQPQAAPSLPSRLMNLRKDVSSASVGTKKTASGKLYAMRVKLKDGNEYTGEVDKRNRPHGTGKLTYKDGSVYSGEFKDGKRHGYGLIFYNDGTRYTGQFVDDYREGEGREVTPDDTIYVGTFRGGLCEGRGVLTTREGLHYEGDFADGDASGFGRLTYPDGRTYEGEFLAGWSHGKGIMTFKNGVKYEGQIVDDKREGKGLMTWPDGSSYFGYWKDGKQEGKGVWTSADKTKKYGLFKDGKPVRWMRPPPKGGKSRLSPEAGSQRSDSGLLSSGSFQQMPDTATPSPLHQSPPASRQSSVPQQPARKLPKPPGTPFPPQRAGEKKNVMIRAPEDAKKGQRPAGGGGGARR</sequence>
<feature type="compositionally biased region" description="Gly residues" evidence="2">
    <location>
        <begin position="501"/>
        <end position="510"/>
    </location>
</feature>
<dbReference type="Gene3D" id="2.20.110.10">
    <property type="entry name" value="Histone H3 K4-specific methyltransferase SET7/9 N-terminal domain"/>
    <property type="match status" value="3"/>
</dbReference>
<feature type="region of interest" description="Disordered" evidence="2">
    <location>
        <begin position="112"/>
        <end position="170"/>
    </location>
</feature>
<dbReference type="Proteomes" id="UP000041254">
    <property type="component" value="Unassembled WGS sequence"/>
</dbReference>
<dbReference type="EMBL" id="CDMY01000544">
    <property type="protein sequence ID" value="CEM21891.1"/>
    <property type="molecule type" value="Genomic_DNA"/>
</dbReference>
<feature type="compositionally biased region" description="Low complexity" evidence="2">
    <location>
        <begin position="150"/>
        <end position="168"/>
    </location>
</feature>
<feature type="compositionally biased region" description="Polar residues" evidence="2">
    <location>
        <begin position="421"/>
        <end position="462"/>
    </location>
</feature>
<keyword evidence="1" id="KW-0677">Repeat</keyword>
<dbReference type="STRING" id="1169540.A0A0G4G1C2"/>
<dbReference type="VEuPathDB" id="CryptoDB:Vbra_6138"/>
<gene>
    <name evidence="3" type="ORF">Vbra_6138</name>
</gene>
<feature type="compositionally biased region" description="Basic and acidic residues" evidence="2">
    <location>
        <begin position="481"/>
        <end position="497"/>
    </location>
</feature>
<dbReference type="OrthoDB" id="270720at2759"/>
<evidence type="ECO:0000313" key="4">
    <source>
        <dbReference type="Proteomes" id="UP000041254"/>
    </source>
</evidence>
<feature type="compositionally biased region" description="Basic and acidic residues" evidence="2">
    <location>
        <begin position="140"/>
        <end position="149"/>
    </location>
</feature>
<dbReference type="Pfam" id="PF02493">
    <property type="entry name" value="MORN"/>
    <property type="match status" value="8"/>
</dbReference>
<organism evidence="3 4">
    <name type="scientific">Vitrella brassicaformis (strain CCMP3155)</name>
    <dbReference type="NCBI Taxonomy" id="1169540"/>
    <lineage>
        <taxon>Eukaryota</taxon>
        <taxon>Sar</taxon>
        <taxon>Alveolata</taxon>
        <taxon>Colpodellida</taxon>
        <taxon>Vitrellaceae</taxon>
        <taxon>Vitrella</taxon>
    </lineage>
</organism>
<dbReference type="SUPFAM" id="SSF82185">
    <property type="entry name" value="Histone H3 K4-specific methyltransferase SET7/9 N-terminal domain"/>
    <property type="match status" value="2"/>
</dbReference>
<dbReference type="SMART" id="SM00698">
    <property type="entry name" value="MORN"/>
    <property type="match status" value="8"/>
</dbReference>
<evidence type="ECO:0000313" key="3">
    <source>
        <dbReference type="EMBL" id="CEM21891.1"/>
    </source>
</evidence>
<reference evidence="3 4" key="1">
    <citation type="submission" date="2014-11" db="EMBL/GenBank/DDBJ databases">
        <authorList>
            <person name="Zhu J."/>
            <person name="Qi W."/>
            <person name="Song R."/>
        </authorList>
    </citation>
    <scope>NUCLEOTIDE SEQUENCE [LARGE SCALE GENOMIC DNA]</scope>
</reference>
<evidence type="ECO:0000256" key="1">
    <source>
        <dbReference type="ARBA" id="ARBA00022737"/>
    </source>
</evidence>
<dbReference type="OMA" id="NECCSNC"/>
<feature type="region of interest" description="Disordered" evidence="2">
    <location>
        <begin position="70"/>
        <end position="93"/>
    </location>
</feature>
<keyword evidence="4" id="KW-1185">Reference proteome</keyword>
<name>A0A0G4G1C2_VITBC</name>
<dbReference type="PhylomeDB" id="A0A0G4G1C2"/>
<evidence type="ECO:0008006" key="5">
    <source>
        <dbReference type="Google" id="ProtNLM"/>
    </source>
</evidence>
<dbReference type="PANTHER" id="PTHR43215">
    <property type="entry name" value="RADIAL SPOKE HEAD 1 HOMOLOG"/>
    <property type="match status" value="1"/>
</dbReference>
<dbReference type="InParanoid" id="A0A0G4G1C2"/>
<proteinExistence type="predicted"/>
<feature type="region of interest" description="Disordered" evidence="2">
    <location>
        <begin position="399"/>
        <end position="510"/>
    </location>
</feature>
<dbReference type="PANTHER" id="PTHR43215:SF14">
    <property type="entry name" value="RADIAL SPOKE HEAD 1 HOMOLOG"/>
    <property type="match status" value="1"/>
</dbReference>
<accession>A0A0G4G1C2</accession>